<feature type="domain" description="Acyltransferase 3" evidence="2">
    <location>
        <begin position="6"/>
        <end position="354"/>
    </location>
</feature>
<dbReference type="Proteomes" id="UP001634747">
    <property type="component" value="Unassembled WGS sequence"/>
</dbReference>
<keyword evidence="3" id="KW-0012">Acyltransferase</keyword>
<dbReference type="PANTHER" id="PTHR23028">
    <property type="entry name" value="ACETYLTRANSFERASE"/>
    <property type="match status" value="1"/>
</dbReference>
<organism evidence="3 4">
    <name type="scientific">Terriglobus aquaticus</name>
    <dbReference type="NCBI Taxonomy" id="940139"/>
    <lineage>
        <taxon>Bacteria</taxon>
        <taxon>Pseudomonadati</taxon>
        <taxon>Acidobacteriota</taxon>
        <taxon>Terriglobia</taxon>
        <taxon>Terriglobales</taxon>
        <taxon>Acidobacteriaceae</taxon>
        <taxon>Terriglobus</taxon>
    </lineage>
</organism>
<dbReference type="GO" id="GO:0016746">
    <property type="term" value="F:acyltransferase activity"/>
    <property type="evidence" value="ECO:0007669"/>
    <property type="project" value="UniProtKB-KW"/>
</dbReference>
<proteinExistence type="predicted"/>
<feature type="transmembrane region" description="Helical" evidence="1">
    <location>
        <begin position="138"/>
        <end position="155"/>
    </location>
</feature>
<feature type="transmembrane region" description="Helical" evidence="1">
    <location>
        <begin position="266"/>
        <end position="285"/>
    </location>
</feature>
<name>A0ABW9KQY1_9BACT</name>
<evidence type="ECO:0000256" key="1">
    <source>
        <dbReference type="SAM" id="Phobius"/>
    </source>
</evidence>
<reference evidence="3 4" key="1">
    <citation type="submission" date="2024-12" db="EMBL/GenBank/DDBJ databases">
        <authorList>
            <person name="Lee Y."/>
        </authorList>
    </citation>
    <scope>NUCLEOTIDE SEQUENCE [LARGE SCALE GENOMIC DNA]</scope>
    <source>
        <strain evidence="3 4">03SUJ4</strain>
    </source>
</reference>
<accession>A0ABW9KQY1</accession>
<keyword evidence="1" id="KW-0812">Transmembrane</keyword>
<dbReference type="PANTHER" id="PTHR23028:SF53">
    <property type="entry name" value="ACYL_TRANSF_3 DOMAIN-CONTAINING PROTEIN"/>
    <property type="match status" value="1"/>
</dbReference>
<feature type="transmembrane region" description="Helical" evidence="1">
    <location>
        <begin position="12"/>
        <end position="32"/>
    </location>
</feature>
<feature type="transmembrane region" description="Helical" evidence="1">
    <location>
        <begin position="336"/>
        <end position="358"/>
    </location>
</feature>
<dbReference type="EC" id="2.3.-.-" evidence="3"/>
<feature type="transmembrane region" description="Helical" evidence="1">
    <location>
        <begin position="162"/>
        <end position="183"/>
    </location>
</feature>
<protein>
    <submittedName>
        <fullName evidence="3">Acyltransferase family protein</fullName>
        <ecNumber evidence="3">2.3.-.-</ecNumber>
    </submittedName>
</protein>
<dbReference type="RefSeq" id="WP_409446127.1">
    <property type="nucleotide sequence ID" value="NZ_JBJYXY010000001.1"/>
</dbReference>
<feature type="transmembrane region" description="Helical" evidence="1">
    <location>
        <begin position="297"/>
        <end position="316"/>
    </location>
</feature>
<comment type="caution">
    <text evidence="3">The sequence shown here is derived from an EMBL/GenBank/DDBJ whole genome shotgun (WGS) entry which is preliminary data.</text>
</comment>
<keyword evidence="4" id="KW-1185">Reference proteome</keyword>
<feature type="transmembrane region" description="Helical" evidence="1">
    <location>
        <begin position="85"/>
        <end position="106"/>
    </location>
</feature>
<keyword evidence="1" id="KW-0472">Membrane</keyword>
<sequence length="371" mass="41864">MRKQVVGIDALRLLAALLVMGSHLIVSSWLRSRNGGVMPTTAFMPLRPVFCYGWIGVEIFFVISGFVIAYSAQSVSAAKFAKYRFFRLWPMCVLCALVAAGAALWMHALTLPAVFRDVLETIVFTPGSHVTEYIDDPFWTLPVEVAFYLLVFLLIASRRLRWLPRAMTVVGTVSFVYWSFVTADPFWSGRIWTIVHKSLQHLSFYPSLLILHGCFFATGVLVWDAMLRPGYRAGWKHALALTISVAGCLMEIWYHATIAQPYLEMWFPQWGAEAIWIGTVGMIWASVRYNGALQHRLGKRGVSALRAMGLVTYPLYLLHNRLGYSITMKLHPALGWYGAFACAVLTIFALATLLALWIDPKIQSVLKRRFS</sequence>
<feature type="transmembrane region" description="Helical" evidence="1">
    <location>
        <begin position="52"/>
        <end position="73"/>
    </location>
</feature>
<keyword evidence="1" id="KW-1133">Transmembrane helix</keyword>
<evidence type="ECO:0000313" key="3">
    <source>
        <dbReference type="EMBL" id="MFN2977115.1"/>
    </source>
</evidence>
<dbReference type="InterPro" id="IPR002656">
    <property type="entry name" value="Acyl_transf_3_dom"/>
</dbReference>
<gene>
    <name evidence="3" type="ORF">ACK2TP_15185</name>
</gene>
<dbReference type="Pfam" id="PF01757">
    <property type="entry name" value="Acyl_transf_3"/>
    <property type="match status" value="1"/>
</dbReference>
<evidence type="ECO:0000259" key="2">
    <source>
        <dbReference type="Pfam" id="PF01757"/>
    </source>
</evidence>
<dbReference type="InterPro" id="IPR050879">
    <property type="entry name" value="Acyltransferase_3"/>
</dbReference>
<dbReference type="EMBL" id="JBJYXY010000001">
    <property type="protein sequence ID" value="MFN2977115.1"/>
    <property type="molecule type" value="Genomic_DNA"/>
</dbReference>
<evidence type="ECO:0000313" key="4">
    <source>
        <dbReference type="Proteomes" id="UP001634747"/>
    </source>
</evidence>
<feature type="transmembrane region" description="Helical" evidence="1">
    <location>
        <begin position="235"/>
        <end position="254"/>
    </location>
</feature>
<feature type="transmembrane region" description="Helical" evidence="1">
    <location>
        <begin position="203"/>
        <end position="223"/>
    </location>
</feature>
<keyword evidence="3" id="KW-0808">Transferase</keyword>